<dbReference type="RefSeq" id="WP_165577071.1">
    <property type="nucleotide sequence ID" value="NZ_AYSJ01000002.1"/>
</dbReference>
<dbReference type="PATRIC" id="fig|1004151.3.peg.716"/>
<organism evidence="1 2">
    <name type="scientific">Photorhabdus khanii NC19</name>
    <dbReference type="NCBI Taxonomy" id="1004151"/>
    <lineage>
        <taxon>Bacteria</taxon>
        <taxon>Pseudomonadati</taxon>
        <taxon>Pseudomonadota</taxon>
        <taxon>Gammaproteobacteria</taxon>
        <taxon>Enterobacterales</taxon>
        <taxon>Morganellaceae</taxon>
        <taxon>Photorhabdus</taxon>
    </lineage>
</organism>
<comment type="caution">
    <text evidence="1">The sequence shown here is derived from an EMBL/GenBank/DDBJ whole genome shotgun (WGS) entry which is preliminary data.</text>
</comment>
<dbReference type="InterPro" id="IPR008727">
    <property type="entry name" value="PAAR_motif"/>
</dbReference>
<evidence type="ECO:0008006" key="3">
    <source>
        <dbReference type="Google" id="ProtNLM"/>
    </source>
</evidence>
<gene>
    <name evidence="1" type="ORF">PTE_00657</name>
</gene>
<keyword evidence="2" id="KW-1185">Reference proteome</keyword>
<protein>
    <recommendedName>
        <fullName evidence="3">PAAR motif protein</fullName>
    </recommendedName>
</protein>
<dbReference type="Pfam" id="PF05488">
    <property type="entry name" value="PAAR_motif"/>
    <property type="match status" value="1"/>
</dbReference>
<sequence>MSKAVILLGDTTDHGGKMVTAIVQYLYQGIPAAGKGDLAKMACFVK</sequence>
<name>W3VCG5_9GAMM</name>
<dbReference type="Proteomes" id="UP000018957">
    <property type="component" value="Unassembled WGS sequence"/>
</dbReference>
<accession>W3VCG5</accession>
<evidence type="ECO:0000313" key="2">
    <source>
        <dbReference type="Proteomes" id="UP000018957"/>
    </source>
</evidence>
<dbReference type="AlphaFoldDB" id="W3VCG5"/>
<reference evidence="1 2" key="1">
    <citation type="submission" date="2013-11" db="EMBL/GenBank/DDBJ databases">
        <title>Elucidation of the Photorhabdus temperata genome and generation of transposon mutant library to identify motility mutants.</title>
        <authorList>
            <person name="Hurst S.G.IV."/>
            <person name="Micheals B."/>
            <person name="Abebe-Akele F."/>
            <person name="Rowedder H."/>
            <person name="Bullock H."/>
            <person name="Jackobeck R."/>
            <person name="Janicki E."/>
            <person name="Tisa L.S."/>
        </authorList>
    </citation>
    <scope>NUCLEOTIDE SEQUENCE [LARGE SCALE GENOMIC DNA]</scope>
    <source>
        <strain evidence="1 2">NC19</strain>
    </source>
</reference>
<evidence type="ECO:0000313" key="1">
    <source>
        <dbReference type="EMBL" id="ETS33493.1"/>
    </source>
</evidence>
<proteinExistence type="predicted"/>
<dbReference type="EMBL" id="AYSJ01000002">
    <property type="protein sequence ID" value="ETS33493.1"/>
    <property type="molecule type" value="Genomic_DNA"/>
</dbReference>